<dbReference type="EMBL" id="CP104396">
    <property type="protein sequence ID" value="UXC63455.1"/>
    <property type="molecule type" value="Genomic_DNA"/>
</dbReference>
<sequence length="227" mass="26761">MLIKIDKNNDLLFFKNNNVVIANNPGLKLSKNTLYNTKFKKHSFSYMDVALDDILPISNNQHDIEETVRRLELEFGNFLNSGLLDSSPLVQGSIFSIYFDDTFFIEKNLTLLFLKYYIKRFVSRDAISVLISDSDLSTWKKYLQNCNHINRLQNQNDLYILRANQKVDYITKTYTTFKQIKNTFNNYQPQFIQNVNIFGPIIGYKNSNYKYKYVNLFNRITVVIVHL</sequence>
<dbReference type="GeneID" id="75138304"/>
<proteinExistence type="predicted"/>
<reference evidence="1" key="1">
    <citation type="submission" date="2022-09" db="EMBL/GenBank/DDBJ databases">
        <title>Complete genome of Ligilactobacillus agilis AM_LB6, isolated from chicken feces.</title>
        <authorList>
            <person name="den Bakker H.C."/>
            <person name="Mann A."/>
        </authorList>
    </citation>
    <scope>NUCLEOTIDE SEQUENCE</scope>
    <source>
        <strain evidence="1">AM_LB6</strain>
    </source>
</reference>
<dbReference type="Proteomes" id="UP001058429">
    <property type="component" value="Chromosome"/>
</dbReference>
<organism evidence="1 2">
    <name type="scientific">Ligilactobacillus agilis</name>
    <dbReference type="NCBI Taxonomy" id="1601"/>
    <lineage>
        <taxon>Bacteria</taxon>
        <taxon>Bacillati</taxon>
        <taxon>Bacillota</taxon>
        <taxon>Bacilli</taxon>
        <taxon>Lactobacillales</taxon>
        <taxon>Lactobacillaceae</taxon>
        <taxon>Ligilactobacillus</taxon>
    </lineage>
</organism>
<name>A0A9Q9N0E3_9LACO</name>
<accession>A0A9Q9N0E3</accession>
<dbReference type="AlphaFoldDB" id="A0A9Q9N0E3"/>
<evidence type="ECO:0000313" key="1">
    <source>
        <dbReference type="EMBL" id="UXC63455.1"/>
    </source>
</evidence>
<gene>
    <name evidence="1" type="ORF">N4562_10585</name>
</gene>
<protein>
    <submittedName>
        <fullName evidence="1">Uncharacterized protein</fullName>
    </submittedName>
</protein>
<evidence type="ECO:0000313" key="2">
    <source>
        <dbReference type="Proteomes" id="UP001058429"/>
    </source>
</evidence>
<dbReference type="RefSeq" id="WP_260903905.1">
    <property type="nucleotide sequence ID" value="NZ_CP104396.1"/>
</dbReference>